<evidence type="ECO:0000313" key="11">
    <source>
        <dbReference type="Proteomes" id="UP000091857"/>
    </source>
</evidence>
<keyword evidence="5" id="KW-0539">Nucleus</keyword>
<dbReference type="InterPro" id="IPR006447">
    <property type="entry name" value="Myb_dom_plants"/>
</dbReference>
<dbReference type="SMART" id="SM00717">
    <property type="entry name" value="SANT"/>
    <property type="match status" value="1"/>
</dbReference>
<evidence type="ECO:0000256" key="6">
    <source>
        <dbReference type="SAM" id="MobiDB-lite"/>
    </source>
</evidence>
<dbReference type="Proteomes" id="UP000091857">
    <property type="component" value="Chromosome 2"/>
</dbReference>
<organism evidence="10 11">
    <name type="scientific">Manihot esculenta</name>
    <name type="common">Cassava</name>
    <name type="synonym">Jatropha manihot</name>
    <dbReference type="NCBI Taxonomy" id="3983"/>
    <lineage>
        <taxon>Eukaryota</taxon>
        <taxon>Viridiplantae</taxon>
        <taxon>Streptophyta</taxon>
        <taxon>Embryophyta</taxon>
        <taxon>Tracheophyta</taxon>
        <taxon>Spermatophyta</taxon>
        <taxon>Magnoliopsida</taxon>
        <taxon>eudicotyledons</taxon>
        <taxon>Gunneridae</taxon>
        <taxon>Pentapetalae</taxon>
        <taxon>rosids</taxon>
        <taxon>fabids</taxon>
        <taxon>Malpighiales</taxon>
        <taxon>Euphorbiaceae</taxon>
        <taxon>Crotonoideae</taxon>
        <taxon>Manihoteae</taxon>
        <taxon>Manihot</taxon>
    </lineage>
</organism>
<keyword evidence="11" id="KW-1185">Reference proteome</keyword>
<dbReference type="InterPro" id="IPR017884">
    <property type="entry name" value="SANT_dom"/>
</dbReference>
<sequence>MVGGLVISTAMAVQDQGGEAQSNTALPAGNGISLNAGLHAVTGPQLKEQFTCGNDYSPKVRKPYTITKQRERWTEDEHKKFLEALKLYGRAWRRIEEHVGTKTAVQIRSHAQKFFSKVVREASGNTTSSVEPIEIPPPRPKRKPMRPYPRKMVHPLNKDTSILEQPLQSSSPHVSVSEQENQSPKSVLSAVGSDALGSIDSNTPNSSSSPVSCAGCCNSAKFTFCEPNLTPEDHGCASPATVTATVPDEQSPKVQKLDLFPRENVFSEEDLVGETSSWSFKLFGRTVLVSECPGPSSPTIENSKLSPLATNDGKHVQPLPLNFMGTELQHENRECTWNHFSTHDLPGALCYLQFQKEKSNSIGAGSSAPVPLYAICGGVPFHFHKRETMKIHLDPEEIQDKEIHKEGSWTGSNSGSVNGGENVDKNIDGETQSRQLPYEGKESYPVLELKTSEKTATSSKCLKGFVPYKKRKAERDCQSSSITGEEREERRIRLCL</sequence>
<evidence type="ECO:0000313" key="10">
    <source>
        <dbReference type="EMBL" id="OAY57234.1"/>
    </source>
</evidence>
<feature type="domain" description="Myb-like" evidence="7">
    <location>
        <begin position="65"/>
        <end position="115"/>
    </location>
</feature>
<dbReference type="Gramene" id="Manes.02G080700.1.v8.1">
    <property type="protein sequence ID" value="Manes.02G080700.1.v8.1.CDS"/>
    <property type="gene ID" value="Manes.02G080700.v8.1"/>
</dbReference>
<dbReference type="SMR" id="A0A2C9WDI3"/>
<protein>
    <submittedName>
        <fullName evidence="10">Uncharacterized protein</fullName>
    </submittedName>
</protein>
<dbReference type="Pfam" id="PF00249">
    <property type="entry name" value="Myb_DNA-binding"/>
    <property type="match status" value="1"/>
</dbReference>
<dbReference type="InterPro" id="IPR001005">
    <property type="entry name" value="SANT/Myb"/>
</dbReference>
<dbReference type="OrthoDB" id="118550at2759"/>
<dbReference type="InterPro" id="IPR017930">
    <property type="entry name" value="Myb_dom"/>
</dbReference>
<keyword evidence="2" id="KW-0805">Transcription regulation</keyword>
<feature type="region of interest" description="Disordered" evidence="6">
    <location>
        <begin position="166"/>
        <end position="189"/>
    </location>
</feature>
<evidence type="ECO:0000256" key="3">
    <source>
        <dbReference type="ARBA" id="ARBA00023125"/>
    </source>
</evidence>
<dbReference type="STRING" id="3983.A0A2C9WDI3"/>
<comment type="caution">
    <text evidence="10">The sequence shown here is derived from an EMBL/GenBank/DDBJ whole genome shotgun (WGS) entry which is preliminary data.</text>
</comment>
<feature type="region of interest" description="Disordered" evidence="6">
    <location>
        <begin position="470"/>
        <end position="490"/>
    </location>
</feature>
<feature type="region of interest" description="Disordered" evidence="6">
    <location>
        <begin position="125"/>
        <end position="153"/>
    </location>
</feature>
<gene>
    <name evidence="10" type="ORF">MANES_02G080700v8</name>
</gene>
<dbReference type="NCBIfam" id="TIGR01557">
    <property type="entry name" value="myb_SHAQKYF"/>
    <property type="match status" value="1"/>
</dbReference>
<evidence type="ECO:0000256" key="2">
    <source>
        <dbReference type="ARBA" id="ARBA00023015"/>
    </source>
</evidence>
<feature type="compositionally biased region" description="Low complexity" evidence="6">
    <location>
        <begin position="408"/>
        <end position="421"/>
    </location>
</feature>
<evidence type="ECO:0000256" key="1">
    <source>
        <dbReference type="ARBA" id="ARBA00004123"/>
    </source>
</evidence>
<dbReference type="FunFam" id="1.10.10.60:FF:000023">
    <property type="entry name" value="protein REVEILLE 6 isoform X1"/>
    <property type="match status" value="1"/>
</dbReference>
<evidence type="ECO:0000259" key="8">
    <source>
        <dbReference type="PROSITE" id="PS51293"/>
    </source>
</evidence>
<evidence type="ECO:0000259" key="9">
    <source>
        <dbReference type="PROSITE" id="PS51294"/>
    </source>
</evidence>
<feature type="domain" description="SANT" evidence="8">
    <location>
        <begin position="68"/>
        <end position="119"/>
    </location>
</feature>
<evidence type="ECO:0000256" key="4">
    <source>
        <dbReference type="ARBA" id="ARBA00023163"/>
    </source>
</evidence>
<dbReference type="PROSITE" id="PS51293">
    <property type="entry name" value="SANT"/>
    <property type="match status" value="1"/>
</dbReference>
<dbReference type="GO" id="GO:0003677">
    <property type="term" value="F:DNA binding"/>
    <property type="evidence" value="ECO:0007669"/>
    <property type="project" value="UniProtKB-KW"/>
</dbReference>
<dbReference type="GO" id="GO:0010468">
    <property type="term" value="P:regulation of gene expression"/>
    <property type="evidence" value="ECO:0007669"/>
    <property type="project" value="UniProtKB-ARBA"/>
</dbReference>
<accession>A0A2C9WDI3</accession>
<comment type="subcellular location">
    <subcellularLocation>
        <location evidence="1">Nucleus</location>
    </subcellularLocation>
</comment>
<dbReference type="EMBL" id="CM004388">
    <property type="protein sequence ID" value="OAY57234.1"/>
    <property type="molecule type" value="Genomic_DNA"/>
</dbReference>
<dbReference type="PROSITE" id="PS50090">
    <property type="entry name" value="MYB_LIKE"/>
    <property type="match status" value="1"/>
</dbReference>
<dbReference type="AlphaFoldDB" id="A0A2C9WDI3"/>
<evidence type="ECO:0000256" key="5">
    <source>
        <dbReference type="ARBA" id="ARBA00023242"/>
    </source>
</evidence>
<dbReference type="GO" id="GO:0005634">
    <property type="term" value="C:nucleus"/>
    <property type="evidence" value="ECO:0007669"/>
    <property type="project" value="UniProtKB-SubCell"/>
</dbReference>
<dbReference type="PANTHER" id="PTHR12802">
    <property type="entry name" value="SWI/SNF COMPLEX-RELATED"/>
    <property type="match status" value="1"/>
</dbReference>
<feature type="compositionally biased region" description="Polar residues" evidence="6">
    <location>
        <begin position="166"/>
        <end position="186"/>
    </location>
</feature>
<name>A0A2C9WDI3_MANES</name>
<dbReference type="CDD" id="cd00167">
    <property type="entry name" value="SANT"/>
    <property type="match status" value="1"/>
</dbReference>
<dbReference type="SUPFAM" id="SSF46689">
    <property type="entry name" value="Homeodomain-like"/>
    <property type="match status" value="1"/>
</dbReference>
<dbReference type="InterPro" id="IPR009057">
    <property type="entry name" value="Homeodomain-like_sf"/>
</dbReference>
<keyword evidence="4" id="KW-0804">Transcription</keyword>
<proteinExistence type="predicted"/>
<reference evidence="11" key="1">
    <citation type="journal article" date="2016" name="Nat. Biotechnol.">
        <title>Sequencing wild and cultivated cassava and related species reveals extensive interspecific hybridization and genetic diversity.</title>
        <authorList>
            <person name="Bredeson J.V."/>
            <person name="Lyons J.B."/>
            <person name="Prochnik S.E."/>
            <person name="Wu G.A."/>
            <person name="Ha C.M."/>
            <person name="Edsinger-Gonzales E."/>
            <person name="Grimwood J."/>
            <person name="Schmutz J."/>
            <person name="Rabbi I.Y."/>
            <person name="Egesi C."/>
            <person name="Nauluvula P."/>
            <person name="Lebot V."/>
            <person name="Ndunguru J."/>
            <person name="Mkamilo G."/>
            <person name="Bart R.S."/>
            <person name="Setter T.L."/>
            <person name="Gleadow R.M."/>
            <person name="Kulakow P."/>
            <person name="Ferguson M.E."/>
            <person name="Rounsley S."/>
            <person name="Rokhsar D.S."/>
        </authorList>
    </citation>
    <scope>NUCLEOTIDE SEQUENCE [LARGE SCALE GENOMIC DNA]</scope>
    <source>
        <strain evidence="11">cv. AM560-2</strain>
    </source>
</reference>
<dbReference type="Gene3D" id="1.10.10.60">
    <property type="entry name" value="Homeodomain-like"/>
    <property type="match status" value="1"/>
</dbReference>
<feature type="region of interest" description="Disordered" evidence="6">
    <location>
        <begin position="403"/>
        <end position="440"/>
    </location>
</feature>
<feature type="compositionally biased region" description="Basic residues" evidence="6">
    <location>
        <begin position="139"/>
        <end position="153"/>
    </location>
</feature>
<keyword evidence="3" id="KW-0238">DNA-binding</keyword>
<feature type="domain" description="HTH myb-type" evidence="9">
    <location>
        <begin position="65"/>
        <end position="119"/>
    </location>
</feature>
<evidence type="ECO:0000259" key="7">
    <source>
        <dbReference type="PROSITE" id="PS50090"/>
    </source>
</evidence>
<dbReference type="PANTHER" id="PTHR12802:SF155">
    <property type="entry name" value="DEUBIQUITINASE MYSM1"/>
    <property type="match status" value="1"/>
</dbReference>
<dbReference type="PROSITE" id="PS51294">
    <property type="entry name" value="HTH_MYB"/>
    <property type="match status" value="1"/>
</dbReference>